<organism evidence="1 2">
    <name type="scientific">Microvirga tunisiensis</name>
    <dbReference type="NCBI Taxonomy" id="2108360"/>
    <lineage>
        <taxon>Bacteria</taxon>
        <taxon>Pseudomonadati</taxon>
        <taxon>Pseudomonadota</taxon>
        <taxon>Alphaproteobacteria</taxon>
        <taxon>Hyphomicrobiales</taxon>
        <taxon>Methylobacteriaceae</taxon>
        <taxon>Microvirga</taxon>
    </lineage>
</organism>
<dbReference type="AlphaFoldDB" id="A0A5N7MB51"/>
<dbReference type="EMBL" id="VOSK01000003">
    <property type="protein sequence ID" value="MPR24075.1"/>
    <property type="molecule type" value="Genomic_DNA"/>
</dbReference>
<accession>A0A5N7MB51</accession>
<keyword evidence="2" id="KW-1185">Reference proteome</keyword>
<name>A0A5N7MB51_9HYPH</name>
<dbReference type="NCBIfam" id="NF033441">
    <property type="entry name" value="BREX_BrxC"/>
    <property type="match status" value="1"/>
</dbReference>
<comment type="caution">
    <text evidence="1">The sequence shown here is derived from an EMBL/GenBank/DDBJ whole genome shotgun (WGS) entry which is preliminary data.</text>
</comment>
<proteinExistence type="predicted"/>
<protein>
    <submittedName>
        <fullName evidence="1">BREX system P-loop protein BrxC</fullName>
    </submittedName>
</protein>
<evidence type="ECO:0000313" key="1">
    <source>
        <dbReference type="EMBL" id="MPR24075.1"/>
    </source>
</evidence>
<dbReference type="RefSeq" id="WP_152708987.1">
    <property type="nucleotide sequence ID" value="NZ_VOSJ01000007.1"/>
</dbReference>
<gene>
    <name evidence="1" type="primary">brxC</name>
    <name evidence="1" type="ORF">FS320_02260</name>
</gene>
<sequence>MTTIGTLFASDITRKIEEVIKVDQVDGDVLRSEIDEYIVTDAIQRHYVDILERYQEASRKPTEGVAIWISGFFGSGKSSFAKNLGLAIENREVVGVKAADRFAQRVRDNRLKVVLKTINEKIPTHAVIFDVSTDRGIRSGNQMLTEIMYRLFLESLGYARDLDLAELEIDLESQGRLKEFEETYLKTRGQAWNAEKSMLAFAINRASAALHAMEPTTYPAPDTWARTRSKADITPGLFARRVVELMERRKPGHSLLFVVDEVGQFVARDIQKMLDLQAIVQQLGVRGRGKHWIAVTSQEKLNELVSGLDDNRIELARLMDRFPMDLQVHLEPSDISEVTSRRVLAKNAGAETTLGKLFDDHRGRFAQATKLSADITLPELTRQRFVDLYPLLPYQIDLIIQIVSGLRTQGGASKHVGGANRTIIKLAQQLLINPATQIASRPVGSLVTLDEVYDLVEGNIASEVRAKISSVKDRVPNAPLAQSVAKVICLLQFVKSVHRSAENIAAALHPSVDGDSQLAAVKEALEALEKALVIRVGDDGYRIPTPAEDDWEQMRAGIDPNRAAENKLILEALTKLWGTGPTFSLSDIKPFKAGLMVDGKEAMKGDVTFHMKVAGDAAESPQLIAEARTRSQTETASVFWVITLTQEIRRELREAYRSAQMVERRGRTASTVDESNLLVEEKARLNRHTDTLRGYIKAASLAGSAFFRGNDRSPDDRTSDVAKAASKIMENILPDVYARFDEAAAKKTDLMKGTDALLTAENLNGLPPVFSALGLLRDEGGRITFKTDVAPLSEVMGQIEQRANYGDPAPGRFLEDKFQQAPFGWDFDAIRLFTLCLLRAGVIEGLSRGQSIETATSVQAKEVFSNNMLFRGATFRPKKGVDFEEIVNAAENYRLTFGQEIPELNAPKVAAEIRTAVERCEDNVSGVLGTMRTAGLPGRDLIERAADQMKAVRRGSDERAILDFNAAHTAIKEALQRAGELDKALDVGTLAMLAKAREVSGKLWPVLREEADLSDEMRTKGDLLSDFLERETFYRELHRIEEAAASLQGDYDRRYAEALNARVAAYTDALERLSKLPEWAKISPAQQDVLAEPLRRCADRNYNNQTIHHLRSEREACEGRLRTVVTKIHELLEGERLATVRVADFFQGGIETEEQLDQTLAGLRDEVARLIGAGKKVFATWGA</sequence>
<evidence type="ECO:0000313" key="2">
    <source>
        <dbReference type="Proteomes" id="UP000403266"/>
    </source>
</evidence>
<dbReference type="OrthoDB" id="3201900at2"/>
<reference evidence="1 2" key="1">
    <citation type="journal article" date="2019" name="Syst. Appl. Microbiol.">
        <title>Microvirga tunisiensis sp. nov., a root nodule symbiotic bacterium isolated from Lupinus micranthus and L. luteus grown in Northern Tunisia.</title>
        <authorList>
            <person name="Msaddak A."/>
            <person name="Rejili M."/>
            <person name="Duran D."/>
            <person name="Mars M."/>
            <person name="Palacios J.M."/>
            <person name="Ruiz-Argueso T."/>
            <person name="Rey L."/>
            <person name="Imperial J."/>
        </authorList>
    </citation>
    <scope>NUCLEOTIDE SEQUENCE [LARGE SCALE GENOMIC DNA]</scope>
    <source>
        <strain evidence="1 2">Lmie10</strain>
    </source>
</reference>
<dbReference type="Proteomes" id="UP000403266">
    <property type="component" value="Unassembled WGS sequence"/>
</dbReference>
<dbReference type="InterPro" id="IPR047679">
    <property type="entry name" value="BREX_BrxC"/>
</dbReference>